<dbReference type="OrthoDB" id="5374569at2759"/>
<gene>
    <name evidence="2" type="ORF">M011DRAFT_521834</name>
</gene>
<reference evidence="2" key="1">
    <citation type="journal article" date="2020" name="Stud. Mycol.">
        <title>101 Dothideomycetes genomes: a test case for predicting lifestyles and emergence of pathogens.</title>
        <authorList>
            <person name="Haridas S."/>
            <person name="Albert R."/>
            <person name="Binder M."/>
            <person name="Bloem J."/>
            <person name="Labutti K."/>
            <person name="Salamov A."/>
            <person name="Andreopoulos B."/>
            <person name="Baker S."/>
            <person name="Barry K."/>
            <person name="Bills G."/>
            <person name="Bluhm B."/>
            <person name="Cannon C."/>
            <person name="Castanera R."/>
            <person name="Culley D."/>
            <person name="Daum C."/>
            <person name="Ezra D."/>
            <person name="Gonzalez J."/>
            <person name="Henrissat B."/>
            <person name="Kuo A."/>
            <person name="Liang C."/>
            <person name="Lipzen A."/>
            <person name="Lutzoni F."/>
            <person name="Magnuson J."/>
            <person name="Mondo S."/>
            <person name="Nolan M."/>
            <person name="Ohm R."/>
            <person name="Pangilinan J."/>
            <person name="Park H.-J."/>
            <person name="Ramirez L."/>
            <person name="Alfaro M."/>
            <person name="Sun H."/>
            <person name="Tritt A."/>
            <person name="Yoshinaga Y."/>
            <person name="Zwiers L.-H."/>
            <person name="Turgeon B."/>
            <person name="Goodwin S."/>
            <person name="Spatafora J."/>
            <person name="Crous P."/>
            <person name="Grigoriev I."/>
        </authorList>
    </citation>
    <scope>NUCLEOTIDE SEQUENCE</scope>
    <source>
        <strain evidence="2">CBS 119925</strain>
    </source>
</reference>
<evidence type="ECO:0000313" key="3">
    <source>
        <dbReference type="Proteomes" id="UP000799440"/>
    </source>
</evidence>
<accession>A0A6A6UZH5</accession>
<keyword evidence="3" id="KW-1185">Reference proteome</keyword>
<name>A0A6A6UZH5_9PLEO</name>
<feature type="compositionally biased region" description="Low complexity" evidence="1">
    <location>
        <begin position="307"/>
        <end position="319"/>
    </location>
</feature>
<feature type="compositionally biased region" description="Low complexity" evidence="1">
    <location>
        <begin position="330"/>
        <end position="342"/>
    </location>
</feature>
<feature type="compositionally biased region" description="Pro residues" evidence="1">
    <location>
        <begin position="91"/>
        <end position="102"/>
    </location>
</feature>
<protein>
    <submittedName>
        <fullName evidence="2">Uncharacterized protein</fullName>
    </submittedName>
</protein>
<feature type="region of interest" description="Disordered" evidence="1">
    <location>
        <begin position="1"/>
        <end position="102"/>
    </location>
</feature>
<proteinExistence type="predicted"/>
<dbReference type="AlphaFoldDB" id="A0A6A6UZH5"/>
<dbReference type="Proteomes" id="UP000799440">
    <property type="component" value="Unassembled WGS sequence"/>
</dbReference>
<feature type="compositionally biased region" description="Polar residues" evidence="1">
    <location>
        <begin position="320"/>
        <end position="329"/>
    </location>
</feature>
<dbReference type="EMBL" id="MU006600">
    <property type="protein sequence ID" value="KAF2743139.1"/>
    <property type="molecule type" value="Genomic_DNA"/>
</dbReference>
<organism evidence="2 3">
    <name type="scientific">Sporormia fimetaria CBS 119925</name>
    <dbReference type="NCBI Taxonomy" id="1340428"/>
    <lineage>
        <taxon>Eukaryota</taxon>
        <taxon>Fungi</taxon>
        <taxon>Dikarya</taxon>
        <taxon>Ascomycota</taxon>
        <taxon>Pezizomycotina</taxon>
        <taxon>Dothideomycetes</taxon>
        <taxon>Pleosporomycetidae</taxon>
        <taxon>Pleosporales</taxon>
        <taxon>Sporormiaceae</taxon>
        <taxon>Sporormia</taxon>
    </lineage>
</organism>
<feature type="compositionally biased region" description="Basic and acidic residues" evidence="1">
    <location>
        <begin position="359"/>
        <end position="382"/>
    </location>
</feature>
<sequence>MPRKLPWATNGPAAKSGSRSDRAQTRPPKRPRPNIDSDDDEMFAGTVLKSSRKGKEPVNEFLLSDDEHPELPHIKAHKFTVSKKADRAPSSSPPPPAALLPPPRVEMMRAGVNKFDLRDDEWMMVEDELLETAKLFTRHLHVAEYDRLKEMIQTKKDIERPVVANATPSVDRQTQLKARKQTQVQRAALKDVLSFGGLDDVLAKPDPKHASRSAKVAIGSKSGPSDSDDLDAPIQSRHPSRTTTASFAKPEIPTKKHRPASGIPARKTSVSSDRGASLTSRSPSVSRRSPHPSASHPGETRIDSHVDVSSSATSVKTVTQRISVGRSVSTPRTRPLGRLGRPIDFFDGEDDLLAGSPLPKERKERLEQRRAGREKEKKEEAAKNNSITLNDIPTFLF</sequence>
<evidence type="ECO:0000313" key="2">
    <source>
        <dbReference type="EMBL" id="KAF2743139.1"/>
    </source>
</evidence>
<feature type="compositionally biased region" description="Low complexity" evidence="1">
    <location>
        <begin position="280"/>
        <end position="297"/>
    </location>
</feature>
<feature type="compositionally biased region" description="Polar residues" evidence="1">
    <location>
        <begin position="268"/>
        <end position="279"/>
    </location>
</feature>
<evidence type="ECO:0000256" key="1">
    <source>
        <dbReference type="SAM" id="MobiDB-lite"/>
    </source>
</evidence>
<feature type="region of interest" description="Disordered" evidence="1">
    <location>
        <begin position="202"/>
        <end position="397"/>
    </location>
</feature>